<dbReference type="OrthoDB" id="19653at2759"/>
<reference evidence="3" key="1">
    <citation type="journal article" date="2020" name="Stud. Mycol.">
        <title>101 Dothideomycetes genomes: a test case for predicting lifestyles and emergence of pathogens.</title>
        <authorList>
            <person name="Haridas S."/>
            <person name="Albert R."/>
            <person name="Binder M."/>
            <person name="Bloem J."/>
            <person name="Labutti K."/>
            <person name="Salamov A."/>
            <person name="Andreopoulos B."/>
            <person name="Baker S."/>
            <person name="Barry K."/>
            <person name="Bills G."/>
            <person name="Bluhm B."/>
            <person name="Cannon C."/>
            <person name="Castanera R."/>
            <person name="Culley D."/>
            <person name="Daum C."/>
            <person name="Ezra D."/>
            <person name="Gonzalez J."/>
            <person name="Henrissat B."/>
            <person name="Kuo A."/>
            <person name="Liang C."/>
            <person name="Lipzen A."/>
            <person name="Lutzoni F."/>
            <person name="Magnuson J."/>
            <person name="Mondo S."/>
            <person name="Nolan M."/>
            <person name="Ohm R."/>
            <person name="Pangilinan J."/>
            <person name="Park H.-J."/>
            <person name="Ramirez L."/>
            <person name="Alfaro M."/>
            <person name="Sun H."/>
            <person name="Tritt A."/>
            <person name="Yoshinaga Y."/>
            <person name="Zwiers L.-H."/>
            <person name="Turgeon B."/>
            <person name="Goodwin S."/>
            <person name="Spatafora J."/>
            <person name="Crous P."/>
            <person name="Grigoriev I."/>
        </authorList>
    </citation>
    <scope>NUCLEOTIDE SEQUENCE</scope>
    <source>
        <strain evidence="3">CBS 133067</strain>
    </source>
</reference>
<organism evidence="3 4">
    <name type="scientific">Rhizodiscina lignyota</name>
    <dbReference type="NCBI Taxonomy" id="1504668"/>
    <lineage>
        <taxon>Eukaryota</taxon>
        <taxon>Fungi</taxon>
        <taxon>Dikarya</taxon>
        <taxon>Ascomycota</taxon>
        <taxon>Pezizomycotina</taxon>
        <taxon>Dothideomycetes</taxon>
        <taxon>Pleosporomycetidae</taxon>
        <taxon>Aulographales</taxon>
        <taxon>Rhizodiscinaceae</taxon>
        <taxon>Rhizodiscina</taxon>
    </lineage>
</organism>
<dbReference type="SUPFAM" id="SSF53474">
    <property type="entry name" value="alpha/beta-Hydrolases"/>
    <property type="match status" value="1"/>
</dbReference>
<protein>
    <submittedName>
        <fullName evidence="3">Alpha/beta-hydrolase</fullName>
    </submittedName>
</protein>
<dbReference type="PANTHER" id="PTHR48081:SF3">
    <property type="entry name" value="ALPHA_BETA HYDROLASE FOLD-3 DOMAIN-CONTAINING PROTEIN"/>
    <property type="match status" value="1"/>
</dbReference>
<dbReference type="PANTHER" id="PTHR48081">
    <property type="entry name" value="AB HYDROLASE SUPERFAMILY PROTEIN C4A8.06C"/>
    <property type="match status" value="1"/>
</dbReference>
<comment type="caution">
    <text evidence="3">The sequence shown here is derived from an EMBL/GenBank/DDBJ whole genome shotgun (WGS) entry which is preliminary data.</text>
</comment>
<dbReference type="Gene3D" id="3.40.50.1820">
    <property type="entry name" value="alpha/beta hydrolase"/>
    <property type="match status" value="1"/>
</dbReference>
<evidence type="ECO:0000259" key="2">
    <source>
        <dbReference type="Pfam" id="PF07859"/>
    </source>
</evidence>
<name>A0A9P4IP20_9PEZI</name>
<dbReference type="InterPro" id="IPR013094">
    <property type="entry name" value="AB_hydrolase_3"/>
</dbReference>
<sequence>MIRKEYIYKDVDGVQIGADVYYDESTSDKSIPIALYYHGGNFTVRTKEQMVKGYIEKLLELGFVVISANYRLCPTIKLFDGPVTDALDVYRWAQETLPNILKRDANLYVDGTRIVTFGHSCGGTLALLAANLPHPPCAILDVYGMKYLQDPRYHTRSPATANLPPINLAIVAEVWKQLPPPTSGPLPSGPNGPNLGDARVAWMFQALKDGTHIEQIVHDGNYERVDPAFLFSKIRFPPTYFIHGSADTSVSPEFSQRACEQLKGAGAESHLVIVDGAPHGFDAAALPGDEYFAIVSKGLEFLKAHIIY</sequence>
<evidence type="ECO:0000256" key="1">
    <source>
        <dbReference type="ARBA" id="ARBA00022801"/>
    </source>
</evidence>
<dbReference type="AlphaFoldDB" id="A0A9P4IP20"/>
<feature type="domain" description="Alpha/beta hydrolase fold-3" evidence="2">
    <location>
        <begin position="35"/>
        <end position="281"/>
    </location>
</feature>
<accession>A0A9P4IP20</accession>
<evidence type="ECO:0000313" key="3">
    <source>
        <dbReference type="EMBL" id="KAF2102788.1"/>
    </source>
</evidence>
<proteinExistence type="predicted"/>
<gene>
    <name evidence="3" type="ORF">NA57DRAFT_71773</name>
</gene>
<dbReference type="InterPro" id="IPR050300">
    <property type="entry name" value="GDXG_lipolytic_enzyme"/>
</dbReference>
<dbReference type="Proteomes" id="UP000799772">
    <property type="component" value="Unassembled WGS sequence"/>
</dbReference>
<dbReference type="Pfam" id="PF07859">
    <property type="entry name" value="Abhydrolase_3"/>
    <property type="match status" value="1"/>
</dbReference>
<dbReference type="EMBL" id="ML978122">
    <property type="protein sequence ID" value="KAF2102788.1"/>
    <property type="molecule type" value="Genomic_DNA"/>
</dbReference>
<keyword evidence="4" id="KW-1185">Reference proteome</keyword>
<dbReference type="GO" id="GO:0016787">
    <property type="term" value="F:hydrolase activity"/>
    <property type="evidence" value="ECO:0007669"/>
    <property type="project" value="UniProtKB-KW"/>
</dbReference>
<evidence type="ECO:0000313" key="4">
    <source>
        <dbReference type="Proteomes" id="UP000799772"/>
    </source>
</evidence>
<dbReference type="InterPro" id="IPR029058">
    <property type="entry name" value="AB_hydrolase_fold"/>
</dbReference>
<keyword evidence="1" id="KW-0378">Hydrolase</keyword>